<dbReference type="PANTHER" id="PTHR11055:SF63">
    <property type="entry name" value="ADENYLYL-SULFATE KINASE 1, CHLOROPLASTIC"/>
    <property type="match status" value="1"/>
</dbReference>
<comment type="pathway">
    <text evidence="3 14 15">Sulfur metabolism; hydrogen sulfide biosynthesis; sulfite from sulfate: step 2/3.</text>
</comment>
<name>A0A1G8TMT8_9PSED</name>
<feature type="domain" description="APS kinase" evidence="16">
    <location>
        <begin position="31"/>
        <end position="179"/>
    </location>
</feature>
<dbReference type="EC" id="2.7.1.25" evidence="5 14"/>
<dbReference type="HAMAP" id="MF_00065">
    <property type="entry name" value="Adenylyl_sulf_kinase"/>
    <property type="match status" value="1"/>
</dbReference>
<comment type="function">
    <text evidence="2 14 15">Catalyzes the synthesis of activated sulfate.</text>
</comment>
<dbReference type="SUPFAM" id="SSF52540">
    <property type="entry name" value="P-loop containing nucleoside triphosphate hydrolases"/>
    <property type="match status" value="1"/>
</dbReference>
<evidence type="ECO:0000256" key="14">
    <source>
        <dbReference type="HAMAP-Rule" id="MF_00065"/>
    </source>
</evidence>
<evidence type="ECO:0000313" key="17">
    <source>
        <dbReference type="EMBL" id="SDJ42733.1"/>
    </source>
</evidence>
<evidence type="ECO:0000256" key="4">
    <source>
        <dbReference type="ARBA" id="ARBA00007008"/>
    </source>
</evidence>
<keyword evidence="7 14" id="KW-0808">Transferase</keyword>
<dbReference type="PANTHER" id="PTHR11055">
    <property type="entry name" value="BIFUNCTIONAL 3'-PHOSPHOADENOSINE 5'-PHOSPHOSULFATE SYNTHASE"/>
    <property type="match status" value="1"/>
</dbReference>
<keyword evidence="9 14" id="KW-0418">Kinase</keyword>
<dbReference type="InterPro" id="IPR059117">
    <property type="entry name" value="APS_kinase_dom"/>
</dbReference>
<comment type="similarity">
    <text evidence="4 14 15">Belongs to the APS kinase family.</text>
</comment>
<evidence type="ECO:0000256" key="11">
    <source>
        <dbReference type="ARBA" id="ARBA00029724"/>
    </source>
</evidence>
<dbReference type="STRING" id="89065.SAMN05216605_12932"/>
<keyword evidence="10 14" id="KW-0067">ATP-binding</keyword>
<dbReference type="UniPathway" id="UPA00140">
    <property type="reaction ID" value="UER00205"/>
</dbReference>
<feature type="active site" description="Phosphoserine intermediate" evidence="14">
    <location>
        <position position="112"/>
    </location>
</feature>
<dbReference type="GO" id="GO:0070814">
    <property type="term" value="P:hydrogen sulfide biosynthetic process"/>
    <property type="evidence" value="ECO:0007669"/>
    <property type="project" value="UniProtKB-UniRule"/>
</dbReference>
<dbReference type="RefSeq" id="WP_074759195.1">
    <property type="nucleotide sequence ID" value="NZ_FNCO01000029.1"/>
</dbReference>
<dbReference type="OrthoDB" id="9804504at2"/>
<dbReference type="InterPro" id="IPR002891">
    <property type="entry name" value="APS"/>
</dbReference>
<feature type="binding site" evidence="14">
    <location>
        <begin position="38"/>
        <end position="45"/>
    </location>
    <ligand>
        <name>ATP</name>
        <dbReference type="ChEBI" id="CHEBI:30616"/>
    </ligand>
</feature>
<evidence type="ECO:0000256" key="8">
    <source>
        <dbReference type="ARBA" id="ARBA00022741"/>
    </source>
</evidence>
<evidence type="ECO:0000256" key="9">
    <source>
        <dbReference type="ARBA" id="ARBA00022777"/>
    </source>
</evidence>
<dbReference type="CDD" id="cd02027">
    <property type="entry name" value="APSK"/>
    <property type="match status" value="1"/>
</dbReference>
<evidence type="ECO:0000256" key="5">
    <source>
        <dbReference type="ARBA" id="ARBA00012121"/>
    </source>
</evidence>
<evidence type="ECO:0000259" key="16">
    <source>
        <dbReference type="Pfam" id="PF01583"/>
    </source>
</evidence>
<evidence type="ECO:0000256" key="6">
    <source>
        <dbReference type="ARBA" id="ARBA00018163"/>
    </source>
</evidence>
<evidence type="ECO:0000256" key="3">
    <source>
        <dbReference type="ARBA" id="ARBA00004806"/>
    </source>
</evidence>
<evidence type="ECO:0000313" key="18">
    <source>
        <dbReference type="Proteomes" id="UP000182894"/>
    </source>
</evidence>
<dbReference type="GO" id="GO:0005524">
    <property type="term" value="F:ATP binding"/>
    <property type="evidence" value="ECO:0007669"/>
    <property type="project" value="UniProtKB-UniRule"/>
</dbReference>
<dbReference type="GO" id="GO:0004020">
    <property type="term" value="F:adenylylsulfate kinase activity"/>
    <property type="evidence" value="ECO:0007669"/>
    <property type="project" value="UniProtKB-UniRule"/>
</dbReference>
<evidence type="ECO:0000256" key="15">
    <source>
        <dbReference type="RuleBase" id="RU004347"/>
    </source>
</evidence>
<accession>A0A1G8TMT8</accession>
<protein>
    <recommendedName>
        <fullName evidence="6 14">Adenylyl-sulfate kinase</fullName>
        <ecNumber evidence="5 14">2.7.1.25</ecNumber>
    </recommendedName>
    <alternativeName>
        <fullName evidence="12 14">APS kinase</fullName>
    </alternativeName>
    <alternativeName>
        <fullName evidence="13 14">ATP adenosine-5'-phosphosulfate 3'-phosphotransferase</fullName>
    </alternativeName>
    <alternativeName>
        <fullName evidence="11 14">Adenosine-5'-phosphosulfate kinase</fullName>
    </alternativeName>
</protein>
<dbReference type="Gene3D" id="3.40.50.300">
    <property type="entry name" value="P-loop containing nucleotide triphosphate hydrolases"/>
    <property type="match status" value="1"/>
</dbReference>
<sequence length="203" mass="22272">MDIQQQPQASRHNLFAYNFAHGAAPQGQPTPHVIWLTGLSAAGKSTIVDGLNPVLQARGLKTCILDGDSLRSGLCRDLGFTDHDRDENVRRVAEVAALMADAGLTVMVALISPTRAARHYARSIIGNERFVEVFVDAPLAVAESRDPKGLYRRAREGEVRGFTGIDSVYEPPVFTELHIHSDQVSVATAVEMIDDWLRHSRGF</sequence>
<evidence type="ECO:0000256" key="7">
    <source>
        <dbReference type="ARBA" id="ARBA00022679"/>
    </source>
</evidence>
<dbReference type="Pfam" id="PF01583">
    <property type="entry name" value="APS_kinase"/>
    <property type="match status" value="1"/>
</dbReference>
<reference evidence="18" key="1">
    <citation type="submission" date="2016-10" db="EMBL/GenBank/DDBJ databases">
        <authorList>
            <person name="Varghese N."/>
            <person name="Submissions S."/>
        </authorList>
    </citation>
    <scope>NUCLEOTIDE SEQUENCE [LARGE SCALE GENOMIC DNA]</scope>
    <source>
        <strain evidence="18">ATCC 700689</strain>
    </source>
</reference>
<dbReference type="InterPro" id="IPR027417">
    <property type="entry name" value="P-loop_NTPase"/>
</dbReference>
<keyword evidence="8 14" id="KW-0547">Nucleotide-binding</keyword>
<organism evidence="17 18">
    <name type="scientific">Pseudomonas abietaniphila</name>
    <dbReference type="NCBI Taxonomy" id="89065"/>
    <lineage>
        <taxon>Bacteria</taxon>
        <taxon>Pseudomonadati</taxon>
        <taxon>Pseudomonadota</taxon>
        <taxon>Gammaproteobacteria</taxon>
        <taxon>Pseudomonadales</taxon>
        <taxon>Pseudomonadaceae</taxon>
        <taxon>Pseudomonas</taxon>
    </lineage>
</organism>
<evidence type="ECO:0000256" key="10">
    <source>
        <dbReference type="ARBA" id="ARBA00022840"/>
    </source>
</evidence>
<dbReference type="Proteomes" id="UP000182894">
    <property type="component" value="Unassembled WGS sequence"/>
</dbReference>
<evidence type="ECO:0000256" key="1">
    <source>
        <dbReference type="ARBA" id="ARBA00001823"/>
    </source>
</evidence>
<dbReference type="AlphaFoldDB" id="A0A1G8TMT8"/>
<dbReference type="NCBIfam" id="TIGR00455">
    <property type="entry name" value="apsK"/>
    <property type="match status" value="1"/>
</dbReference>
<dbReference type="GO" id="GO:0000103">
    <property type="term" value="P:sulfate assimilation"/>
    <property type="evidence" value="ECO:0007669"/>
    <property type="project" value="UniProtKB-UniRule"/>
</dbReference>
<dbReference type="NCBIfam" id="NF003013">
    <property type="entry name" value="PRK03846.1"/>
    <property type="match status" value="1"/>
</dbReference>
<evidence type="ECO:0000256" key="13">
    <source>
        <dbReference type="ARBA" id="ARBA00031464"/>
    </source>
</evidence>
<keyword evidence="18" id="KW-1185">Reference proteome</keyword>
<proteinExistence type="inferred from homology"/>
<comment type="catalytic activity">
    <reaction evidence="1 14 15">
        <text>adenosine 5'-phosphosulfate + ATP = 3'-phosphoadenylyl sulfate + ADP + H(+)</text>
        <dbReference type="Rhea" id="RHEA:24152"/>
        <dbReference type="ChEBI" id="CHEBI:15378"/>
        <dbReference type="ChEBI" id="CHEBI:30616"/>
        <dbReference type="ChEBI" id="CHEBI:58243"/>
        <dbReference type="ChEBI" id="CHEBI:58339"/>
        <dbReference type="ChEBI" id="CHEBI:456216"/>
        <dbReference type="EC" id="2.7.1.25"/>
    </reaction>
</comment>
<evidence type="ECO:0000256" key="2">
    <source>
        <dbReference type="ARBA" id="ARBA00002632"/>
    </source>
</evidence>
<keyword evidence="14" id="KW-0597">Phosphoprotein</keyword>
<dbReference type="EMBL" id="FNCO01000029">
    <property type="protein sequence ID" value="SDJ42733.1"/>
    <property type="molecule type" value="Genomic_DNA"/>
</dbReference>
<gene>
    <name evidence="14" type="primary">cysC</name>
    <name evidence="17" type="ORF">SAMN05216605_12932</name>
</gene>
<evidence type="ECO:0000256" key="12">
    <source>
        <dbReference type="ARBA" id="ARBA00031393"/>
    </source>
</evidence>